<accession>A0A2W4ZHH9</accession>
<dbReference type="Proteomes" id="UP000249794">
    <property type="component" value="Unassembled WGS sequence"/>
</dbReference>
<dbReference type="EMBL" id="QBMP01000041">
    <property type="protein sequence ID" value="PZO58011.1"/>
    <property type="molecule type" value="Genomic_DNA"/>
</dbReference>
<organism evidence="1 2">
    <name type="scientific">Phormidesmis priestleyi</name>
    <dbReference type="NCBI Taxonomy" id="268141"/>
    <lineage>
        <taxon>Bacteria</taxon>
        <taxon>Bacillati</taxon>
        <taxon>Cyanobacteriota</taxon>
        <taxon>Cyanophyceae</taxon>
        <taxon>Leptolyngbyales</taxon>
        <taxon>Leptolyngbyaceae</taxon>
        <taxon>Phormidesmis</taxon>
    </lineage>
</organism>
<evidence type="ECO:0000313" key="2">
    <source>
        <dbReference type="Proteomes" id="UP000249794"/>
    </source>
</evidence>
<reference evidence="2" key="1">
    <citation type="submission" date="2018-04" db="EMBL/GenBank/DDBJ databases">
        <authorList>
            <person name="Cornet L."/>
        </authorList>
    </citation>
    <scope>NUCLEOTIDE SEQUENCE [LARGE SCALE GENOMIC DNA]</scope>
</reference>
<dbReference type="AlphaFoldDB" id="A0A2W4ZHH9"/>
<gene>
    <name evidence="1" type="ORF">DCF15_06000</name>
</gene>
<reference evidence="1 2" key="2">
    <citation type="submission" date="2018-06" db="EMBL/GenBank/DDBJ databases">
        <title>Metagenomic assembly of (sub)arctic Cyanobacteria and their associated microbiome from non-axenic cultures.</title>
        <authorList>
            <person name="Baurain D."/>
        </authorList>
    </citation>
    <scope>NUCLEOTIDE SEQUENCE [LARGE SCALE GENOMIC DNA]</scope>
    <source>
        <strain evidence="1">ULC027bin1</strain>
    </source>
</reference>
<comment type="caution">
    <text evidence="1">The sequence shown here is derived from an EMBL/GenBank/DDBJ whole genome shotgun (WGS) entry which is preliminary data.</text>
</comment>
<evidence type="ECO:0000313" key="1">
    <source>
        <dbReference type="EMBL" id="PZO58011.1"/>
    </source>
</evidence>
<sequence length="77" mass="8780">MNDYLELIADFPFYFSTPDESKLEELSLIKKLVSDPVMAVIPERATATRRDRLRMVLFLLDQSVRTVEGGLSSTKTN</sequence>
<name>A0A2W4ZHH9_9CYAN</name>
<protein>
    <submittedName>
        <fullName evidence="1">Uncharacterized protein</fullName>
    </submittedName>
</protein>
<proteinExistence type="predicted"/>